<gene>
    <name evidence="1" type="ORF">SI7747_12015574</name>
</gene>
<name>A0A7I8JGB0_SPIIN</name>
<evidence type="ECO:0000313" key="2">
    <source>
        <dbReference type="Proteomes" id="UP001189122"/>
    </source>
</evidence>
<keyword evidence="2" id="KW-1185">Reference proteome</keyword>
<proteinExistence type="predicted"/>
<dbReference type="GO" id="GO:0000149">
    <property type="term" value="F:SNARE binding"/>
    <property type="evidence" value="ECO:0007669"/>
    <property type="project" value="TreeGrafter"/>
</dbReference>
<evidence type="ECO:0000313" key="1">
    <source>
        <dbReference type="EMBL" id="CAA2629936.1"/>
    </source>
</evidence>
<dbReference type="EMBL" id="LR743599">
    <property type="protein sequence ID" value="CAA2629936.1"/>
    <property type="molecule type" value="Genomic_DNA"/>
</dbReference>
<dbReference type="GO" id="GO:0000323">
    <property type="term" value="C:lytic vacuole"/>
    <property type="evidence" value="ECO:0007669"/>
    <property type="project" value="TreeGrafter"/>
</dbReference>
<organism evidence="1">
    <name type="scientific">Spirodela intermedia</name>
    <name type="common">Intermediate duckweed</name>
    <dbReference type="NCBI Taxonomy" id="51605"/>
    <lineage>
        <taxon>Eukaryota</taxon>
        <taxon>Viridiplantae</taxon>
        <taxon>Streptophyta</taxon>
        <taxon>Embryophyta</taxon>
        <taxon>Tracheophyta</taxon>
        <taxon>Spermatophyta</taxon>
        <taxon>Magnoliopsida</taxon>
        <taxon>Liliopsida</taxon>
        <taxon>Araceae</taxon>
        <taxon>Lemnoideae</taxon>
        <taxon>Spirodela</taxon>
    </lineage>
</organism>
<sequence length="199" mass="22478">MQVVSWERGHGHLRNLQRMVHARQQYMVAQVSAIYPVMESMKQSSREIFDANSSKSNASRSSQRSSSLSILGLQLPSTFLKKTSFFPDKKELQRSATALGYIAHAVLLIAAYLDVPLRYPLRFGGSRSYVHDYAPSPMEFPLFLEGQDSTRAAYAVFLLNKDIEQLLNGIGEESLGPRHVLPNLRELMRIVQAGEYIDM</sequence>
<dbReference type="EMBL" id="CACRZD030000012">
    <property type="protein sequence ID" value="CAA6669179.1"/>
    <property type="molecule type" value="Genomic_DNA"/>
</dbReference>
<dbReference type="GO" id="GO:0005768">
    <property type="term" value="C:endosome"/>
    <property type="evidence" value="ECO:0007669"/>
    <property type="project" value="TreeGrafter"/>
</dbReference>
<accession>A0A7I8JGB0</accession>
<protein>
    <submittedName>
        <fullName evidence="1">Uncharacterized protein</fullName>
    </submittedName>
</protein>
<reference evidence="1 2" key="1">
    <citation type="submission" date="2019-12" db="EMBL/GenBank/DDBJ databases">
        <authorList>
            <person name="Scholz U."/>
            <person name="Mascher M."/>
            <person name="Fiebig A."/>
        </authorList>
    </citation>
    <scope>NUCLEOTIDE SEQUENCE</scope>
</reference>
<dbReference type="Proteomes" id="UP001189122">
    <property type="component" value="Unassembled WGS sequence"/>
</dbReference>
<dbReference type="AlphaFoldDB" id="A0A7I8JGB0"/>
<dbReference type="PANTHER" id="PTHR15157:SF24">
    <property type="entry name" value="VACUOLAR PROTEIN SORTING 38"/>
    <property type="match status" value="1"/>
</dbReference>
<dbReference type="PANTHER" id="PTHR15157">
    <property type="entry name" value="UV RADIATION RESISTANCE-ASSOCIATED GENE PROTEIN"/>
    <property type="match status" value="1"/>
</dbReference>
<dbReference type="GO" id="GO:0035493">
    <property type="term" value="P:SNARE complex assembly"/>
    <property type="evidence" value="ECO:0007669"/>
    <property type="project" value="TreeGrafter"/>
</dbReference>